<dbReference type="AlphaFoldDB" id="A0A820QC49"/>
<proteinExistence type="predicted"/>
<evidence type="ECO:0000313" key="2">
    <source>
        <dbReference type="EMBL" id="CAF4420479.1"/>
    </source>
</evidence>
<reference evidence="2" key="1">
    <citation type="submission" date="2021-02" db="EMBL/GenBank/DDBJ databases">
        <authorList>
            <person name="Nowell W R."/>
        </authorList>
    </citation>
    <scope>NUCLEOTIDE SEQUENCE</scope>
</reference>
<keyword evidence="1" id="KW-1133">Transmembrane helix</keyword>
<evidence type="ECO:0000256" key="1">
    <source>
        <dbReference type="SAM" id="Phobius"/>
    </source>
</evidence>
<keyword evidence="1" id="KW-0472">Membrane</keyword>
<feature type="transmembrane region" description="Helical" evidence="1">
    <location>
        <begin position="39"/>
        <end position="60"/>
    </location>
</feature>
<accession>A0A820QC49</accession>
<keyword evidence="1" id="KW-0812">Transmembrane</keyword>
<dbReference type="EMBL" id="CAJOBB010027072">
    <property type="protein sequence ID" value="CAF4420479.1"/>
    <property type="molecule type" value="Genomic_DNA"/>
</dbReference>
<comment type="caution">
    <text evidence="2">The sequence shown here is derived from an EMBL/GenBank/DDBJ whole genome shotgun (WGS) entry which is preliminary data.</text>
</comment>
<evidence type="ECO:0000313" key="3">
    <source>
        <dbReference type="Proteomes" id="UP000663868"/>
    </source>
</evidence>
<sequence>MRIPIQDIPIVNNHPVNFERRLVPKSHPRAASVLTKIHAILNIIAWILLASAGVMVARYFDSVWPEYERRVVVDGSGAVTGERIQRRRRISSFTVINYDCFYYTKHIYSLICYL</sequence>
<protein>
    <submittedName>
        <fullName evidence="2">Uncharacterized protein</fullName>
    </submittedName>
</protein>
<gene>
    <name evidence="2" type="ORF">KXQ929_LOCUS52160</name>
</gene>
<name>A0A820QC49_9BILA</name>
<dbReference type="Proteomes" id="UP000663868">
    <property type="component" value="Unassembled WGS sequence"/>
</dbReference>
<organism evidence="2 3">
    <name type="scientific">Adineta steineri</name>
    <dbReference type="NCBI Taxonomy" id="433720"/>
    <lineage>
        <taxon>Eukaryota</taxon>
        <taxon>Metazoa</taxon>
        <taxon>Spiralia</taxon>
        <taxon>Gnathifera</taxon>
        <taxon>Rotifera</taxon>
        <taxon>Eurotatoria</taxon>
        <taxon>Bdelloidea</taxon>
        <taxon>Adinetida</taxon>
        <taxon>Adinetidae</taxon>
        <taxon>Adineta</taxon>
    </lineage>
</organism>